<sequence>MPPRRQNPPCQRAVQDIEMEELRQQIQRLQERLEAFEGQQAQHPQDEPHESEEDTDDENPFHHLRDNESSSSAERVCRRRRPQQNAAPKSTDLGIKIDIPDFEGRLQPDEFINWLHTVERVFKLKDIPDDKRVKLVAIKLKKHASIWWENLRRSREREGHSKIRTWEKMRRELTQYTMEFEQLMMKCDVREKDEQAIAPYLGGLDYDISKVVQLQQYWTLDDTPAKTEKEVNSSRPAQSNTRKCFKCQGFGHIASDCPNRRVVTIIEGEIHEASEDEAKKEQNDETKSPQLEEELIPADHGESLVVSRSLHATITKDEDWLRHNIFHTRCTSRGKVCNVIIDSGSCENVVSNYMVEKLGLPVKDHPHPYKLQWLRKGNEAIHDGHANTYSFVKDGVKVKLTPLKLEETLEKKDEDKALIFISTFQKLHQESRIACLILLSKVNDATCPFPEEIQSLLEEFSDVVPDDIPPGLPPMRDIQHAIDFIPRSVIPNKPAYRMNPQEYAELQRQVKELMEQGLVKESVSPCAVLVLLVPKKDGTWRMCVDSRAVNKITIKYRFPIPRLDDMLDQLHGATVFSKIDLRSGYHQIRMRPGDEWKIAFKTRDGLYEWTVMPFGLSNAPSTFMRLMNHVFRLFIGKFVVVYFDDILVYSKNEQEHLDHLRQVFEVLKEQKLYANLKKCSFLTTRVTFLGYIITAQGIKMDLSKIDAIVNWPTPTSMHDVRSFHGLASFYQRFIKNFSSIVAPITDSLKGDKFSWSGKAQQSFEELKRKLTETSVLALPNFDLMFEVDCDASNVGISAVLSQEALEHWSHYLLSKEFILHSDHEALKHLNSQQKISRQHAAWSEFLQAYPFLLKYKSGVQNRVADALSHRHALLTSLQMKVTGFEVIKELYEDDPDFSNIWQATSNQAFQQYHRQQDYLFKGNRLCVPRCSLQDSIIWEAHNGGLAGHFGRDKTLALVKESFYWPKLEQNVICQRCKVCHQAKTINQSTGLYLPLPIPTSPWEDVSMDFVLGLPQTQRSKDSIMVVVDRFSKMAHFIACQKTNYASLIAELYFREIVRLHGVPKTITSNRDVKVMSHFWRTSWRKMGTQLYPLDLAPSPTSRQFSANAEQRAKEIKKLHEEVREKLQHQTIRYKAHHDKHRKKVVYKEGDWVWIHLRKERFPNRPNVKLSPRADGPFQIVEKFNDNAYKIKLPGDYGVSATFNVANLSPYYEDHEH</sequence>
<feature type="region of interest" description="Disordered" evidence="5">
    <location>
        <begin position="270"/>
        <end position="290"/>
    </location>
</feature>
<evidence type="ECO:0000256" key="2">
    <source>
        <dbReference type="ARBA" id="ARBA00022750"/>
    </source>
</evidence>
<dbReference type="CDD" id="cd00303">
    <property type="entry name" value="retropepsin_like"/>
    <property type="match status" value="1"/>
</dbReference>
<dbReference type="Gene3D" id="4.10.60.10">
    <property type="entry name" value="Zinc finger, CCHC-type"/>
    <property type="match status" value="1"/>
</dbReference>
<dbReference type="InterPro" id="IPR000477">
    <property type="entry name" value="RT_dom"/>
</dbReference>
<dbReference type="SUPFAM" id="SSF56672">
    <property type="entry name" value="DNA/RNA polymerases"/>
    <property type="match status" value="1"/>
</dbReference>
<keyword evidence="4" id="KW-0862">Zinc</keyword>
<dbReference type="Proteomes" id="UP001054252">
    <property type="component" value="Unassembled WGS sequence"/>
</dbReference>
<dbReference type="CDD" id="cd09274">
    <property type="entry name" value="RNase_HI_RT_Ty3"/>
    <property type="match status" value="1"/>
</dbReference>
<dbReference type="PROSITE" id="PS50158">
    <property type="entry name" value="ZF_CCHC"/>
    <property type="match status" value="1"/>
</dbReference>
<keyword evidence="2" id="KW-0378">Hydrolase</keyword>
<dbReference type="Pfam" id="PF24626">
    <property type="entry name" value="SH3_Tf2-1"/>
    <property type="match status" value="1"/>
</dbReference>
<dbReference type="GO" id="GO:0008270">
    <property type="term" value="F:zinc ion binding"/>
    <property type="evidence" value="ECO:0007669"/>
    <property type="project" value="UniProtKB-KW"/>
</dbReference>
<dbReference type="InterPro" id="IPR043502">
    <property type="entry name" value="DNA/RNA_pol_sf"/>
</dbReference>
<dbReference type="GO" id="GO:0003677">
    <property type="term" value="F:DNA binding"/>
    <property type="evidence" value="ECO:0007669"/>
    <property type="project" value="UniProtKB-KW"/>
</dbReference>
<dbReference type="InterPro" id="IPR012337">
    <property type="entry name" value="RNaseH-like_sf"/>
</dbReference>
<accession>A0AAV5K979</accession>
<proteinExistence type="predicted"/>
<dbReference type="InterPro" id="IPR001878">
    <property type="entry name" value="Znf_CCHC"/>
</dbReference>
<dbReference type="Gene3D" id="1.10.340.70">
    <property type="match status" value="1"/>
</dbReference>
<feature type="region of interest" description="Disordered" evidence="5">
    <location>
        <begin position="30"/>
        <end position="92"/>
    </location>
</feature>
<dbReference type="Gene3D" id="3.30.70.270">
    <property type="match status" value="2"/>
</dbReference>
<keyword evidence="1" id="KW-0645">Protease</keyword>
<organism evidence="8 9">
    <name type="scientific">Rubroshorea leprosula</name>
    <dbReference type="NCBI Taxonomy" id="152421"/>
    <lineage>
        <taxon>Eukaryota</taxon>
        <taxon>Viridiplantae</taxon>
        <taxon>Streptophyta</taxon>
        <taxon>Embryophyta</taxon>
        <taxon>Tracheophyta</taxon>
        <taxon>Spermatophyta</taxon>
        <taxon>Magnoliopsida</taxon>
        <taxon>eudicotyledons</taxon>
        <taxon>Gunneridae</taxon>
        <taxon>Pentapetalae</taxon>
        <taxon>rosids</taxon>
        <taxon>malvids</taxon>
        <taxon>Malvales</taxon>
        <taxon>Dipterocarpaceae</taxon>
        <taxon>Rubroshorea</taxon>
    </lineage>
</organism>
<evidence type="ECO:0008006" key="10">
    <source>
        <dbReference type="Google" id="ProtNLM"/>
    </source>
</evidence>
<feature type="domain" description="Reverse transcriptase" evidence="7">
    <location>
        <begin position="514"/>
        <end position="693"/>
    </location>
</feature>
<dbReference type="Gene3D" id="3.10.10.10">
    <property type="entry name" value="HIV Type 1 Reverse Transcriptase, subunit A, domain 1"/>
    <property type="match status" value="1"/>
</dbReference>
<reference evidence="8 9" key="1">
    <citation type="journal article" date="2021" name="Commun. Biol.">
        <title>The genome of Shorea leprosula (Dipterocarpaceae) highlights the ecological relevance of drought in aseasonal tropical rainforests.</title>
        <authorList>
            <person name="Ng K.K.S."/>
            <person name="Kobayashi M.J."/>
            <person name="Fawcett J.A."/>
            <person name="Hatakeyama M."/>
            <person name="Paape T."/>
            <person name="Ng C.H."/>
            <person name="Ang C.C."/>
            <person name="Tnah L.H."/>
            <person name="Lee C.T."/>
            <person name="Nishiyama T."/>
            <person name="Sese J."/>
            <person name="O'Brien M.J."/>
            <person name="Copetti D."/>
            <person name="Mohd Noor M.I."/>
            <person name="Ong R.C."/>
            <person name="Putra M."/>
            <person name="Sireger I.Z."/>
            <person name="Indrioko S."/>
            <person name="Kosugi Y."/>
            <person name="Izuno A."/>
            <person name="Isagi Y."/>
            <person name="Lee S.L."/>
            <person name="Shimizu K.K."/>
        </authorList>
    </citation>
    <scope>NUCLEOTIDE SEQUENCE [LARGE SCALE GENOMIC DNA]</scope>
    <source>
        <strain evidence="8">214</strain>
    </source>
</reference>
<dbReference type="AlphaFoldDB" id="A0AAV5K979"/>
<evidence type="ECO:0000256" key="5">
    <source>
        <dbReference type="SAM" id="MobiDB-lite"/>
    </source>
</evidence>
<dbReference type="EMBL" id="BPVZ01000055">
    <property type="protein sequence ID" value="GKV20583.1"/>
    <property type="molecule type" value="Genomic_DNA"/>
</dbReference>
<keyword evidence="4" id="KW-0863">Zinc-finger</keyword>
<keyword evidence="3" id="KW-0238">DNA-binding</keyword>
<feature type="compositionally biased region" description="Acidic residues" evidence="5">
    <location>
        <begin position="49"/>
        <end position="58"/>
    </location>
</feature>
<dbReference type="InterPro" id="IPR041577">
    <property type="entry name" value="RT_RNaseH_2"/>
</dbReference>
<dbReference type="Pfam" id="PF17921">
    <property type="entry name" value="Integrase_H2C2"/>
    <property type="match status" value="1"/>
</dbReference>
<dbReference type="CDD" id="cd01647">
    <property type="entry name" value="RT_LTR"/>
    <property type="match status" value="1"/>
</dbReference>
<comment type="caution">
    <text evidence="8">The sequence shown here is derived from an EMBL/GenBank/DDBJ whole genome shotgun (WGS) entry which is preliminary data.</text>
</comment>
<evidence type="ECO:0000259" key="7">
    <source>
        <dbReference type="PROSITE" id="PS50878"/>
    </source>
</evidence>
<dbReference type="InterPro" id="IPR056924">
    <property type="entry name" value="SH3_Tf2-1"/>
</dbReference>
<dbReference type="Pfam" id="PF00078">
    <property type="entry name" value="RVT_1"/>
    <property type="match status" value="1"/>
</dbReference>
<dbReference type="PANTHER" id="PTHR35046">
    <property type="entry name" value="ZINC KNUCKLE (CCHC-TYPE) FAMILY PROTEIN"/>
    <property type="match status" value="1"/>
</dbReference>
<gene>
    <name evidence="8" type="ORF">SLEP1_g30682</name>
</gene>
<protein>
    <recommendedName>
        <fullName evidence="10">Reverse transcriptase</fullName>
    </recommendedName>
</protein>
<dbReference type="InterPro" id="IPR043128">
    <property type="entry name" value="Rev_trsase/Diguanyl_cyclase"/>
</dbReference>
<keyword evidence="9" id="KW-1185">Reference proteome</keyword>
<dbReference type="Gene3D" id="3.30.420.10">
    <property type="entry name" value="Ribonuclease H-like superfamily/Ribonuclease H"/>
    <property type="match status" value="1"/>
</dbReference>
<dbReference type="SUPFAM" id="SSF53098">
    <property type="entry name" value="Ribonuclease H-like"/>
    <property type="match status" value="1"/>
</dbReference>
<dbReference type="Pfam" id="PF17919">
    <property type="entry name" value="RT_RNaseH_2"/>
    <property type="match status" value="1"/>
</dbReference>
<dbReference type="GO" id="GO:0006508">
    <property type="term" value="P:proteolysis"/>
    <property type="evidence" value="ECO:0007669"/>
    <property type="project" value="UniProtKB-KW"/>
</dbReference>
<evidence type="ECO:0000256" key="4">
    <source>
        <dbReference type="PROSITE-ProRule" id="PRU00047"/>
    </source>
</evidence>
<dbReference type="InterPro" id="IPR036875">
    <property type="entry name" value="Znf_CCHC_sf"/>
</dbReference>
<keyword evidence="4" id="KW-0479">Metal-binding</keyword>
<evidence type="ECO:0000259" key="6">
    <source>
        <dbReference type="PROSITE" id="PS50158"/>
    </source>
</evidence>
<dbReference type="FunFam" id="3.30.70.270:FF:000020">
    <property type="entry name" value="Transposon Tf2-6 polyprotein-like Protein"/>
    <property type="match status" value="1"/>
</dbReference>
<dbReference type="GO" id="GO:0004190">
    <property type="term" value="F:aspartic-type endopeptidase activity"/>
    <property type="evidence" value="ECO:0007669"/>
    <property type="project" value="UniProtKB-KW"/>
</dbReference>
<evidence type="ECO:0000256" key="1">
    <source>
        <dbReference type="ARBA" id="ARBA00022670"/>
    </source>
</evidence>
<name>A0AAV5K979_9ROSI</name>
<dbReference type="PROSITE" id="PS50878">
    <property type="entry name" value="RT_POL"/>
    <property type="match status" value="1"/>
</dbReference>
<evidence type="ECO:0000256" key="3">
    <source>
        <dbReference type="ARBA" id="ARBA00023125"/>
    </source>
</evidence>
<dbReference type="Pfam" id="PF00098">
    <property type="entry name" value="zf-CCHC"/>
    <property type="match status" value="1"/>
</dbReference>
<dbReference type="SMART" id="SM00343">
    <property type="entry name" value="ZnF_C2HC"/>
    <property type="match status" value="1"/>
</dbReference>
<evidence type="ECO:0000313" key="9">
    <source>
        <dbReference type="Proteomes" id="UP001054252"/>
    </source>
</evidence>
<dbReference type="InterPro" id="IPR041588">
    <property type="entry name" value="Integrase_H2C2"/>
</dbReference>
<feature type="compositionally biased region" description="Basic and acidic residues" evidence="5">
    <location>
        <begin position="270"/>
        <end position="287"/>
    </location>
</feature>
<feature type="compositionally biased region" description="Basic and acidic residues" evidence="5">
    <location>
        <begin position="59"/>
        <end position="68"/>
    </location>
</feature>
<feature type="domain" description="CCHC-type" evidence="6">
    <location>
        <begin position="242"/>
        <end position="259"/>
    </location>
</feature>
<dbReference type="PANTHER" id="PTHR35046:SF9">
    <property type="entry name" value="RNA-DIRECTED DNA POLYMERASE"/>
    <property type="match status" value="1"/>
</dbReference>
<dbReference type="SUPFAM" id="SSF57756">
    <property type="entry name" value="Retrovirus zinc finger-like domains"/>
    <property type="match status" value="1"/>
</dbReference>
<evidence type="ECO:0000313" key="8">
    <source>
        <dbReference type="EMBL" id="GKV20583.1"/>
    </source>
</evidence>
<dbReference type="InterPro" id="IPR036397">
    <property type="entry name" value="RNaseH_sf"/>
</dbReference>
<keyword evidence="2" id="KW-0064">Aspartyl protease</keyword>